<keyword evidence="13" id="KW-1185">Reference proteome</keyword>
<keyword evidence="6 10" id="KW-0472">Membrane</keyword>
<feature type="transmembrane region" description="Helical" evidence="10">
    <location>
        <begin position="41"/>
        <end position="63"/>
    </location>
</feature>
<dbReference type="OMA" id="QTANWIF"/>
<feature type="transmembrane region" description="Helical" evidence="10">
    <location>
        <begin position="75"/>
        <end position="96"/>
    </location>
</feature>
<dbReference type="KEGG" id="vde:111251734"/>
<evidence type="ECO:0000256" key="2">
    <source>
        <dbReference type="ARBA" id="ARBA00010663"/>
    </source>
</evidence>
<dbReference type="Gene3D" id="1.20.1070.10">
    <property type="entry name" value="Rhodopsin 7-helix transmembrane proteins"/>
    <property type="match status" value="1"/>
</dbReference>
<dbReference type="PRINTS" id="PR00237">
    <property type="entry name" value="GPCRRHODOPSN"/>
</dbReference>
<organism evidence="12 13">
    <name type="scientific">Varroa destructor</name>
    <name type="common">Honeybee mite</name>
    <dbReference type="NCBI Taxonomy" id="109461"/>
    <lineage>
        <taxon>Eukaryota</taxon>
        <taxon>Metazoa</taxon>
        <taxon>Ecdysozoa</taxon>
        <taxon>Arthropoda</taxon>
        <taxon>Chelicerata</taxon>
        <taxon>Arachnida</taxon>
        <taxon>Acari</taxon>
        <taxon>Parasitiformes</taxon>
        <taxon>Mesostigmata</taxon>
        <taxon>Gamasina</taxon>
        <taxon>Dermanyssoidea</taxon>
        <taxon>Varroidae</taxon>
        <taxon>Varroa</taxon>
    </lineage>
</organism>
<dbReference type="GO" id="GO:0005886">
    <property type="term" value="C:plasma membrane"/>
    <property type="evidence" value="ECO:0007669"/>
    <property type="project" value="TreeGrafter"/>
</dbReference>
<evidence type="ECO:0000256" key="4">
    <source>
        <dbReference type="ARBA" id="ARBA00022989"/>
    </source>
</evidence>
<evidence type="ECO:0000313" key="13">
    <source>
        <dbReference type="Proteomes" id="UP000594260"/>
    </source>
</evidence>
<evidence type="ECO:0000256" key="8">
    <source>
        <dbReference type="ARBA" id="ARBA00023224"/>
    </source>
</evidence>
<protein>
    <recommendedName>
        <fullName evidence="11">G-protein coupled receptors family 1 profile domain-containing protein</fullName>
    </recommendedName>
</protein>
<keyword evidence="7 9" id="KW-0675">Receptor</keyword>
<evidence type="ECO:0000256" key="9">
    <source>
        <dbReference type="RuleBase" id="RU000688"/>
    </source>
</evidence>
<dbReference type="GO" id="GO:0004930">
    <property type="term" value="F:G protein-coupled receptor activity"/>
    <property type="evidence" value="ECO:0007669"/>
    <property type="project" value="UniProtKB-KW"/>
</dbReference>
<dbReference type="SMART" id="SM01381">
    <property type="entry name" value="7TM_GPCR_Srsx"/>
    <property type="match status" value="1"/>
</dbReference>
<keyword evidence="4 10" id="KW-1133">Transmembrane helix</keyword>
<dbReference type="GeneID" id="111251734"/>
<dbReference type="AlphaFoldDB" id="A0A7M7KBD8"/>
<accession>A0A7M7KBD8</accession>
<dbReference type="Pfam" id="PF00001">
    <property type="entry name" value="7tm_1"/>
    <property type="match status" value="1"/>
</dbReference>
<evidence type="ECO:0000256" key="3">
    <source>
        <dbReference type="ARBA" id="ARBA00022692"/>
    </source>
</evidence>
<evidence type="ECO:0000256" key="7">
    <source>
        <dbReference type="ARBA" id="ARBA00023170"/>
    </source>
</evidence>
<feature type="transmembrane region" description="Helical" evidence="10">
    <location>
        <begin position="292"/>
        <end position="310"/>
    </location>
</feature>
<dbReference type="EnsemblMetazoa" id="XM_022808640">
    <property type="protein sequence ID" value="XP_022664375"/>
    <property type="gene ID" value="LOC111251734"/>
</dbReference>
<comment type="similarity">
    <text evidence="2 9">Belongs to the G-protein coupled receptor 1 family.</text>
</comment>
<dbReference type="SUPFAM" id="SSF81321">
    <property type="entry name" value="Family A G protein-coupled receptor-like"/>
    <property type="match status" value="1"/>
</dbReference>
<dbReference type="PANTHER" id="PTHR24243:SF224">
    <property type="entry name" value="G-PROTEIN COUPLED RECEPTOR 19-RELATED"/>
    <property type="match status" value="1"/>
</dbReference>
<proteinExistence type="inferred from homology"/>
<evidence type="ECO:0000256" key="10">
    <source>
        <dbReference type="SAM" id="Phobius"/>
    </source>
</evidence>
<feature type="transmembrane region" description="Helical" evidence="10">
    <location>
        <begin position="220"/>
        <end position="244"/>
    </location>
</feature>
<keyword evidence="8 9" id="KW-0807">Transducer</keyword>
<feature type="domain" description="G-protein coupled receptors family 1 profile" evidence="11">
    <location>
        <begin position="54"/>
        <end position="353"/>
    </location>
</feature>
<dbReference type="InterPro" id="IPR017452">
    <property type="entry name" value="GPCR_Rhodpsn_7TM"/>
</dbReference>
<dbReference type="OrthoDB" id="5975505at2759"/>
<sequence>MNCTLPSFETQSGSSFNFSADGFVLEEEASEQISWKHVAELAVYGLVMFLSLLGNLSVVVAILTQRAMRTTINYYLLNMAVADIFIVLFCMWVHFMNVYIFKASYRLGAFMCRIEAFAKMTCLTACVLTLTAISCDRFVAILFPLHAAARITKQRTSCIILVIWCLSTMVALPLVVYSKLYTVQFAGQAEVSYCGSSWPGEARWSPEISECVIAYPTRKLYYFIAMVTLFFLPIGVMLTAYSFIIWKLWIHQVPGEFGNARSNGASASGQSSYGGMQYNKNNSVHNRSKKKVIRMACYVLLAFIICWMPLQATVLYSQIRDDSHKQMPAWFSTFSSFATFLAFSNSLVNPVIYGGFNRQFRQAILQLLRCRPTRVQATKMRSKRCPVCITPRNGCTDLRAANTLLQTISEHMFFFHRLTQRLVESQRYNGCSPSLKSRRCPWWT</sequence>
<evidence type="ECO:0000313" key="12">
    <source>
        <dbReference type="EnsemblMetazoa" id="XP_022664375"/>
    </source>
</evidence>
<dbReference type="PANTHER" id="PTHR24243">
    <property type="entry name" value="G-PROTEIN COUPLED RECEPTOR"/>
    <property type="match status" value="1"/>
</dbReference>
<dbReference type="InParanoid" id="A0A7M7KBD8"/>
<dbReference type="RefSeq" id="XP_022664375.1">
    <property type="nucleotide sequence ID" value="XM_022808640.1"/>
</dbReference>
<keyword evidence="3 9" id="KW-0812">Transmembrane</keyword>
<dbReference type="PROSITE" id="PS50262">
    <property type="entry name" value="G_PROTEIN_RECEP_F1_2"/>
    <property type="match status" value="1"/>
</dbReference>
<name>A0A7M7KBD8_VARDE</name>
<dbReference type="InterPro" id="IPR000276">
    <property type="entry name" value="GPCR_Rhodpsn"/>
</dbReference>
<reference evidence="12" key="1">
    <citation type="submission" date="2021-01" db="UniProtKB">
        <authorList>
            <consortium name="EnsemblMetazoa"/>
        </authorList>
    </citation>
    <scope>IDENTIFICATION</scope>
</reference>
<comment type="subcellular location">
    <subcellularLocation>
        <location evidence="1">Membrane</location>
        <topology evidence="1">Multi-pass membrane protein</topology>
    </subcellularLocation>
</comment>
<evidence type="ECO:0000259" key="11">
    <source>
        <dbReference type="PROSITE" id="PS50262"/>
    </source>
</evidence>
<evidence type="ECO:0000256" key="6">
    <source>
        <dbReference type="ARBA" id="ARBA00023136"/>
    </source>
</evidence>
<dbReference type="Proteomes" id="UP000594260">
    <property type="component" value="Unplaced"/>
</dbReference>
<evidence type="ECO:0000256" key="5">
    <source>
        <dbReference type="ARBA" id="ARBA00023040"/>
    </source>
</evidence>
<feature type="transmembrane region" description="Helical" evidence="10">
    <location>
        <begin position="330"/>
        <end position="352"/>
    </location>
</feature>
<evidence type="ECO:0000256" key="1">
    <source>
        <dbReference type="ARBA" id="ARBA00004141"/>
    </source>
</evidence>
<dbReference type="PROSITE" id="PS00237">
    <property type="entry name" value="G_PROTEIN_RECEP_F1_1"/>
    <property type="match status" value="1"/>
</dbReference>
<keyword evidence="5 9" id="KW-0297">G-protein coupled receptor</keyword>
<feature type="transmembrane region" description="Helical" evidence="10">
    <location>
        <begin position="157"/>
        <end position="177"/>
    </location>
</feature>